<proteinExistence type="predicted"/>
<name>A0A1A9X4E9_9MUSC</name>
<organism evidence="2 3">
    <name type="scientific">Glossina brevipalpis</name>
    <dbReference type="NCBI Taxonomy" id="37001"/>
    <lineage>
        <taxon>Eukaryota</taxon>
        <taxon>Metazoa</taxon>
        <taxon>Ecdysozoa</taxon>
        <taxon>Arthropoda</taxon>
        <taxon>Hexapoda</taxon>
        <taxon>Insecta</taxon>
        <taxon>Pterygota</taxon>
        <taxon>Neoptera</taxon>
        <taxon>Endopterygota</taxon>
        <taxon>Diptera</taxon>
        <taxon>Brachycera</taxon>
        <taxon>Muscomorpha</taxon>
        <taxon>Hippoboscoidea</taxon>
        <taxon>Glossinidae</taxon>
        <taxon>Glossina</taxon>
    </lineage>
</organism>
<dbReference type="Proteomes" id="UP000091820">
    <property type="component" value="Unassembled WGS sequence"/>
</dbReference>
<reference evidence="3" key="1">
    <citation type="submission" date="2014-03" db="EMBL/GenBank/DDBJ databases">
        <authorList>
            <person name="Aksoy S."/>
            <person name="Warren W."/>
            <person name="Wilson R.K."/>
        </authorList>
    </citation>
    <scope>NUCLEOTIDE SEQUENCE [LARGE SCALE GENOMIC DNA]</scope>
    <source>
        <strain evidence="3">IAEA</strain>
    </source>
</reference>
<reference evidence="2" key="2">
    <citation type="submission" date="2020-05" db="UniProtKB">
        <authorList>
            <consortium name="EnsemblMetazoa"/>
        </authorList>
    </citation>
    <scope>IDENTIFICATION</scope>
    <source>
        <strain evidence="2">IAEA</strain>
    </source>
</reference>
<keyword evidence="3" id="KW-1185">Reference proteome</keyword>
<feature type="transmembrane region" description="Helical" evidence="1">
    <location>
        <begin position="20"/>
        <end position="37"/>
    </location>
</feature>
<evidence type="ECO:0000313" key="3">
    <source>
        <dbReference type="Proteomes" id="UP000091820"/>
    </source>
</evidence>
<keyword evidence="1" id="KW-0472">Membrane</keyword>
<accession>A0A1A9X4E9</accession>
<keyword evidence="1" id="KW-1133">Transmembrane helix</keyword>
<feature type="transmembrane region" description="Helical" evidence="1">
    <location>
        <begin position="93"/>
        <end position="113"/>
    </location>
</feature>
<evidence type="ECO:0000256" key="1">
    <source>
        <dbReference type="SAM" id="Phobius"/>
    </source>
</evidence>
<sequence length="172" mass="19537">MLSWSNSITLDLQFKSGQICRTLFAGLGLVFLSWGLVPLESRFLSTTPDLLDLALVYVRLLESAIGFVHSELELGGKLFSKVFERLNAIAGSYIAPVTLGLFSIALIFPLSYLHFYDKFYTFHGQFPILQKLFEENEFVQFQTYPLNISIILILSELSTLGHRLKERTSEYA</sequence>
<protein>
    <submittedName>
        <fullName evidence="2">Uncharacterized protein</fullName>
    </submittedName>
</protein>
<dbReference type="VEuPathDB" id="VectorBase:GBRI043800"/>
<evidence type="ECO:0000313" key="2">
    <source>
        <dbReference type="EnsemblMetazoa" id="GBRI043800-PA"/>
    </source>
</evidence>
<keyword evidence="1" id="KW-0812">Transmembrane</keyword>
<dbReference type="EnsemblMetazoa" id="GBRI043800-RA">
    <property type="protein sequence ID" value="GBRI043800-PA"/>
    <property type="gene ID" value="GBRI043800"/>
</dbReference>
<dbReference type="AlphaFoldDB" id="A0A1A9X4E9"/>